<reference evidence="2 3" key="1">
    <citation type="submission" date="2018-12" db="EMBL/GenBank/DDBJ databases">
        <authorList>
            <person name="Yang Y."/>
        </authorList>
    </citation>
    <scope>NUCLEOTIDE SEQUENCE [LARGE SCALE GENOMIC DNA]</scope>
    <source>
        <strain evidence="2 3">GSF71</strain>
    </source>
</reference>
<dbReference type="Proteomes" id="UP000280346">
    <property type="component" value="Unassembled WGS sequence"/>
</dbReference>
<accession>A0A3S0WUE8</accession>
<proteinExistence type="predicted"/>
<protein>
    <submittedName>
        <fullName evidence="2">Discoidin domain-containing protein</fullName>
    </submittedName>
</protein>
<dbReference type="AlphaFoldDB" id="A0A3S0WUE8"/>
<feature type="domain" description="F5/8 type C" evidence="1">
    <location>
        <begin position="41"/>
        <end position="159"/>
    </location>
</feature>
<dbReference type="RefSeq" id="WP_127005195.1">
    <property type="nucleotide sequence ID" value="NZ_JBNPXW010000039.1"/>
</dbReference>
<organism evidence="2 3">
    <name type="scientific">Azospirillum doebereinerae</name>
    <dbReference type="NCBI Taxonomy" id="92933"/>
    <lineage>
        <taxon>Bacteria</taxon>
        <taxon>Pseudomonadati</taxon>
        <taxon>Pseudomonadota</taxon>
        <taxon>Alphaproteobacteria</taxon>
        <taxon>Rhodospirillales</taxon>
        <taxon>Azospirillaceae</taxon>
        <taxon>Azospirillum</taxon>
    </lineage>
</organism>
<dbReference type="SUPFAM" id="SSF49785">
    <property type="entry name" value="Galactose-binding domain-like"/>
    <property type="match status" value="1"/>
</dbReference>
<evidence type="ECO:0000313" key="2">
    <source>
        <dbReference type="EMBL" id="RUQ59753.1"/>
    </source>
</evidence>
<name>A0A3S0WUE8_9PROT</name>
<dbReference type="OrthoDB" id="9805202at2"/>
<dbReference type="EMBL" id="RZIJ01000061">
    <property type="protein sequence ID" value="RUQ59753.1"/>
    <property type="molecule type" value="Genomic_DNA"/>
</dbReference>
<evidence type="ECO:0000313" key="3">
    <source>
        <dbReference type="Proteomes" id="UP000280346"/>
    </source>
</evidence>
<dbReference type="Gene3D" id="2.60.120.260">
    <property type="entry name" value="Galactose-binding domain-like"/>
    <property type="match status" value="1"/>
</dbReference>
<dbReference type="PROSITE" id="PS50022">
    <property type="entry name" value="FA58C_3"/>
    <property type="match status" value="1"/>
</dbReference>
<sequence>MLGFDEMMMGASMTTDAQYWRLFFSGAPYEGASGYVELFEVEFFTTADASGANENSSIYAITASSAYSGFPASNAIDGNTSTTWSTADNSASNSWIAVDFNTLIGSPTRTIRAVAIYPKTTRISPTTYLEASTDNATWLRVATLSPASTQVRQVFTNLQ</sequence>
<evidence type="ECO:0000259" key="1">
    <source>
        <dbReference type="PROSITE" id="PS50022"/>
    </source>
</evidence>
<dbReference type="InterPro" id="IPR008979">
    <property type="entry name" value="Galactose-bd-like_sf"/>
</dbReference>
<gene>
    <name evidence="2" type="ORF">EJ913_31040</name>
</gene>
<comment type="caution">
    <text evidence="2">The sequence shown here is derived from an EMBL/GenBank/DDBJ whole genome shotgun (WGS) entry which is preliminary data.</text>
</comment>
<dbReference type="InterPro" id="IPR000421">
    <property type="entry name" value="FA58C"/>
</dbReference>
<dbReference type="Pfam" id="PF00754">
    <property type="entry name" value="F5_F8_type_C"/>
    <property type="match status" value="1"/>
</dbReference>
<keyword evidence="3" id="KW-1185">Reference proteome</keyword>